<dbReference type="Proteomes" id="UP001189429">
    <property type="component" value="Unassembled WGS sequence"/>
</dbReference>
<reference evidence="2" key="1">
    <citation type="submission" date="2023-10" db="EMBL/GenBank/DDBJ databases">
        <authorList>
            <person name="Chen Y."/>
            <person name="Shah S."/>
            <person name="Dougan E. K."/>
            <person name="Thang M."/>
            <person name="Chan C."/>
        </authorList>
    </citation>
    <scope>NUCLEOTIDE SEQUENCE [LARGE SCALE GENOMIC DNA]</scope>
</reference>
<keyword evidence="3" id="KW-1185">Reference proteome</keyword>
<gene>
    <name evidence="2" type="ORF">PCOR1329_LOCUS75725</name>
</gene>
<organism evidence="2 3">
    <name type="scientific">Prorocentrum cordatum</name>
    <dbReference type="NCBI Taxonomy" id="2364126"/>
    <lineage>
        <taxon>Eukaryota</taxon>
        <taxon>Sar</taxon>
        <taxon>Alveolata</taxon>
        <taxon>Dinophyceae</taxon>
        <taxon>Prorocentrales</taxon>
        <taxon>Prorocentraceae</taxon>
        <taxon>Prorocentrum</taxon>
    </lineage>
</organism>
<feature type="non-terminal residue" evidence="2">
    <location>
        <position position="1"/>
    </location>
</feature>
<evidence type="ECO:0000313" key="3">
    <source>
        <dbReference type="Proteomes" id="UP001189429"/>
    </source>
</evidence>
<comment type="caution">
    <text evidence="2">The sequence shown here is derived from an EMBL/GenBank/DDBJ whole genome shotgun (WGS) entry which is preliminary data.</text>
</comment>
<protein>
    <submittedName>
        <fullName evidence="2">Uncharacterized protein</fullName>
    </submittedName>
</protein>
<sequence length="66" mass="6842">RGALQLAASRARRLGAMRTSRGPSASWRAQPVEQEAHGPPSAQRGPPGGTARGLASQIELLEAKLG</sequence>
<evidence type="ECO:0000313" key="2">
    <source>
        <dbReference type="EMBL" id="CAK0897579.1"/>
    </source>
</evidence>
<evidence type="ECO:0000256" key="1">
    <source>
        <dbReference type="SAM" id="MobiDB-lite"/>
    </source>
</evidence>
<feature type="non-terminal residue" evidence="2">
    <location>
        <position position="66"/>
    </location>
</feature>
<dbReference type="EMBL" id="CAUYUJ010020357">
    <property type="protein sequence ID" value="CAK0897579.1"/>
    <property type="molecule type" value="Genomic_DNA"/>
</dbReference>
<proteinExistence type="predicted"/>
<feature type="region of interest" description="Disordered" evidence="1">
    <location>
        <begin position="1"/>
        <end position="52"/>
    </location>
</feature>
<name>A0ABN9XDA0_9DINO</name>
<accession>A0ABN9XDA0</accession>